<accession>A0ABX9KA36</accession>
<comment type="caution">
    <text evidence="3">The sequence shown here is derived from an EMBL/GenBank/DDBJ whole genome shotgun (WGS) entry which is preliminary data.</text>
</comment>
<dbReference type="Proteomes" id="UP000256345">
    <property type="component" value="Unassembled WGS sequence"/>
</dbReference>
<sequence length="248" mass="27124">MTAIPSAPSGRRGEGLFRWLHALGSGCGKLPLVAGVALVLSARAVPLFTPPEVPLVAEPSRFEVTPPDAALIDAVLAKRAPDLGLTLRRQIVHAIAEESGQTGYDPLLILAIIDVESDFTEEAISDKGARGLMQIKPSTLHFLAEKQGLRLSREEVASDPALGVRLGIRYLRELNDRFGDLDLALMAYNAGPTRIWQAKKAGELDAFRRYPRLVRRDFKRFREGEGLGGDWALAQREALEKSPEEKAP</sequence>
<proteinExistence type="inferred from homology"/>
<organism evidence="3 4">
    <name type="scientific">Archangium gephyra</name>
    <dbReference type="NCBI Taxonomy" id="48"/>
    <lineage>
        <taxon>Bacteria</taxon>
        <taxon>Pseudomonadati</taxon>
        <taxon>Myxococcota</taxon>
        <taxon>Myxococcia</taxon>
        <taxon>Myxococcales</taxon>
        <taxon>Cystobacterineae</taxon>
        <taxon>Archangiaceae</taxon>
        <taxon>Archangium</taxon>
    </lineage>
</organism>
<comment type="similarity">
    <text evidence="1">Belongs to the transglycosylase Slt family.</text>
</comment>
<feature type="domain" description="Transglycosylase SLT" evidence="2">
    <location>
        <begin position="95"/>
        <end position="201"/>
    </location>
</feature>
<evidence type="ECO:0000259" key="2">
    <source>
        <dbReference type="Pfam" id="PF01464"/>
    </source>
</evidence>
<dbReference type="PANTHER" id="PTHR37423:SF2">
    <property type="entry name" value="MEMBRANE-BOUND LYTIC MUREIN TRANSGLYCOSYLASE C"/>
    <property type="match status" value="1"/>
</dbReference>
<dbReference type="InterPro" id="IPR008258">
    <property type="entry name" value="Transglycosylase_SLT_dom_1"/>
</dbReference>
<protein>
    <submittedName>
        <fullName evidence="3">Transglycosylase-like protein with SLT domain</fullName>
    </submittedName>
</protein>
<reference evidence="3 4" key="1">
    <citation type="submission" date="2018-08" db="EMBL/GenBank/DDBJ databases">
        <title>Genomic Encyclopedia of Archaeal and Bacterial Type Strains, Phase II (KMG-II): from individual species to whole genera.</title>
        <authorList>
            <person name="Goeker M."/>
        </authorList>
    </citation>
    <scope>NUCLEOTIDE SEQUENCE [LARGE SCALE GENOMIC DNA]</scope>
    <source>
        <strain evidence="3 4">DSM 2261</strain>
    </source>
</reference>
<name>A0ABX9KA36_9BACT</name>
<evidence type="ECO:0000313" key="4">
    <source>
        <dbReference type="Proteomes" id="UP000256345"/>
    </source>
</evidence>
<dbReference type="PANTHER" id="PTHR37423">
    <property type="entry name" value="SOLUBLE LYTIC MUREIN TRANSGLYCOSYLASE-RELATED"/>
    <property type="match status" value="1"/>
</dbReference>
<gene>
    <name evidence="3" type="ORF">ATI61_10113</name>
</gene>
<dbReference type="Pfam" id="PF01464">
    <property type="entry name" value="SLT"/>
    <property type="match status" value="1"/>
</dbReference>
<evidence type="ECO:0000256" key="1">
    <source>
        <dbReference type="ARBA" id="ARBA00007734"/>
    </source>
</evidence>
<dbReference type="Gene3D" id="1.10.530.10">
    <property type="match status" value="1"/>
</dbReference>
<dbReference type="CDD" id="cd16896">
    <property type="entry name" value="LT_Slt70-like"/>
    <property type="match status" value="1"/>
</dbReference>
<dbReference type="EMBL" id="QUMU01000001">
    <property type="protein sequence ID" value="REG37039.1"/>
    <property type="molecule type" value="Genomic_DNA"/>
</dbReference>
<dbReference type="SUPFAM" id="SSF53955">
    <property type="entry name" value="Lysozyme-like"/>
    <property type="match status" value="1"/>
</dbReference>
<evidence type="ECO:0000313" key="3">
    <source>
        <dbReference type="EMBL" id="REG37039.1"/>
    </source>
</evidence>
<keyword evidence="4" id="KW-1185">Reference proteome</keyword>
<dbReference type="InterPro" id="IPR023346">
    <property type="entry name" value="Lysozyme-like_dom_sf"/>
</dbReference>